<gene>
    <name evidence="2" type="ORF">PPYR_05524</name>
</gene>
<organism evidence="2 3">
    <name type="scientific">Photinus pyralis</name>
    <name type="common">Common eastern firefly</name>
    <name type="synonym">Lampyris pyralis</name>
    <dbReference type="NCBI Taxonomy" id="7054"/>
    <lineage>
        <taxon>Eukaryota</taxon>
        <taxon>Metazoa</taxon>
        <taxon>Ecdysozoa</taxon>
        <taxon>Arthropoda</taxon>
        <taxon>Hexapoda</taxon>
        <taxon>Insecta</taxon>
        <taxon>Pterygota</taxon>
        <taxon>Neoptera</taxon>
        <taxon>Endopterygota</taxon>
        <taxon>Coleoptera</taxon>
        <taxon>Polyphaga</taxon>
        <taxon>Elateriformia</taxon>
        <taxon>Elateroidea</taxon>
        <taxon>Lampyridae</taxon>
        <taxon>Lampyrinae</taxon>
        <taxon>Photinus</taxon>
    </lineage>
</organism>
<dbReference type="AlphaFoldDB" id="A0A5N4AVD1"/>
<keyword evidence="1" id="KW-1133">Transmembrane helix</keyword>
<dbReference type="InParanoid" id="A0A5N4AVD1"/>
<keyword evidence="3" id="KW-1185">Reference proteome</keyword>
<keyword evidence="1" id="KW-0472">Membrane</keyword>
<proteinExistence type="predicted"/>
<sequence>MSFFAILLNSGATSEGVDILDNTTEGPWIEVAQQVEDTALYVILFWNVLCLLTVILSVLLYFYIIHPKPVYIKNDKKAPVDSKKDQRKIKNILKIGEQPDIYVVHLSGPLSDKKNG</sequence>
<evidence type="ECO:0000256" key="1">
    <source>
        <dbReference type="SAM" id="Phobius"/>
    </source>
</evidence>
<keyword evidence="1" id="KW-0812">Transmembrane</keyword>
<evidence type="ECO:0000313" key="3">
    <source>
        <dbReference type="Proteomes" id="UP000327044"/>
    </source>
</evidence>
<dbReference type="EMBL" id="VVIM01000003">
    <property type="protein sequence ID" value="KAB0801170.1"/>
    <property type="molecule type" value="Genomic_DNA"/>
</dbReference>
<dbReference type="Proteomes" id="UP000327044">
    <property type="component" value="Unassembled WGS sequence"/>
</dbReference>
<reference evidence="2 3" key="1">
    <citation type="journal article" date="2018" name="Elife">
        <title>Firefly genomes illuminate parallel origins of bioluminescence in beetles.</title>
        <authorList>
            <person name="Fallon T.R."/>
            <person name="Lower S.E."/>
            <person name="Chang C.H."/>
            <person name="Bessho-Uehara M."/>
            <person name="Martin G.J."/>
            <person name="Bewick A.J."/>
            <person name="Behringer M."/>
            <person name="Debat H.J."/>
            <person name="Wong I."/>
            <person name="Day J.C."/>
            <person name="Suvorov A."/>
            <person name="Silva C.J."/>
            <person name="Stanger-Hall K.F."/>
            <person name="Hall D.W."/>
            <person name="Schmitz R.J."/>
            <person name="Nelson D.R."/>
            <person name="Lewis S.M."/>
            <person name="Shigenobu S."/>
            <person name="Bybee S.M."/>
            <person name="Larracuente A.M."/>
            <person name="Oba Y."/>
            <person name="Weng J.K."/>
        </authorList>
    </citation>
    <scope>NUCLEOTIDE SEQUENCE [LARGE SCALE GENOMIC DNA]</scope>
    <source>
        <strain evidence="2">1611_PpyrPB1</strain>
        <tissue evidence="2">Whole body</tissue>
    </source>
</reference>
<name>A0A5N4AVD1_PHOPY</name>
<protein>
    <submittedName>
        <fullName evidence="2">Uncharacterized protein</fullName>
    </submittedName>
</protein>
<comment type="caution">
    <text evidence="2">The sequence shown here is derived from an EMBL/GenBank/DDBJ whole genome shotgun (WGS) entry which is preliminary data.</text>
</comment>
<feature type="transmembrane region" description="Helical" evidence="1">
    <location>
        <begin position="40"/>
        <end position="64"/>
    </location>
</feature>
<accession>A0A5N4AVD1</accession>
<evidence type="ECO:0000313" key="2">
    <source>
        <dbReference type="EMBL" id="KAB0801170.1"/>
    </source>
</evidence>